<dbReference type="Proteomes" id="UP000638462">
    <property type="component" value="Unassembled WGS sequence"/>
</dbReference>
<evidence type="ECO:0000313" key="2">
    <source>
        <dbReference type="EMBL" id="GGF06276.1"/>
    </source>
</evidence>
<accession>A0ABQ1TYU9</accession>
<feature type="transmembrane region" description="Helical" evidence="1">
    <location>
        <begin position="6"/>
        <end position="29"/>
    </location>
</feature>
<keyword evidence="1" id="KW-0812">Transmembrane</keyword>
<comment type="caution">
    <text evidence="2">The sequence shown here is derived from an EMBL/GenBank/DDBJ whole genome shotgun (WGS) entry which is preliminary data.</text>
</comment>
<keyword evidence="1" id="KW-0472">Membrane</keyword>
<keyword evidence="1" id="KW-1133">Transmembrane helix</keyword>
<dbReference type="EMBL" id="BMIT01000016">
    <property type="protein sequence ID" value="GGF06276.1"/>
    <property type="molecule type" value="Genomic_DNA"/>
</dbReference>
<name>A0ABQ1TYU9_9GAMM</name>
<evidence type="ECO:0000256" key="1">
    <source>
        <dbReference type="SAM" id="Phobius"/>
    </source>
</evidence>
<proteinExistence type="predicted"/>
<protein>
    <submittedName>
        <fullName evidence="2">Uncharacterized protein</fullName>
    </submittedName>
</protein>
<organism evidence="2 3">
    <name type="scientific">Pseudoalteromonas gelatinilytica</name>
    <dbReference type="NCBI Taxonomy" id="1703256"/>
    <lineage>
        <taxon>Bacteria</taxon>
        <taxon>Pseudomonadati</taxon>
        <taxon>Pseudomonadota</taxon>
        <taxon>Gammaproteobacteria</taxon>
        <taxon>Alteromonadales</taxon>
        <taxon>Pseudoalteromonadaceae</taxon>
        <taxon>Pseudoalteromonas</taxon>
    </lineage>
</organism>
<reference evidence="3" key="1">
    <citation type="journal article" date="2019" name="Int. J. Syst. Evol. Microbiol.">
        <title>The Global Catalogue of Microorganisms (GCM) 10K type strain sequencing project: providing services to taxonomists for standard genome sequencing and annotation.</title>
        <authorList>
            <consortium name="The Broad Institute Genomics Platform"/>
            <consortium name="The Broad Institute Genome Sequencing Center for Infectious Disease"/>
            <person name="Wu L."/>
            <person name="Ma J."/>
        </authorList>
    </citation>
    <scope>NUCLEOTIDE SEQUENCE [LARGE SCALE GENOMIC DNA]</scope>
    <source>
        <strain evidence="3">CGMCC 1.15394</strain>
    </source>
</reference>
<keyword evidence="3" id="KW-1185">Reference proteome</keyword>
<sequence>MTVDIILLAYLVIFALFGTAASYFVRYIYAYWVHNTMQVKYIYKAGICIISVVIVSGLIALFT</sequence>
<evidence type="ECO:0000313" key="3">
    <source>
        <dbReference type="Proteomes" id="UP000638462"/>
    </source>
</evidence>
<feature type="transmembrane region" description="Helical" evidence="1">
    <location>
        <begin position="41"/>
        <end position="62"/>
    </location>
</feature>
<gene>
    <name evidence="2" type="ORF">GCM10008027_33920</name>
</gene>